<accession>A0ACB5UDH2</accession>
<proteinExistence type="predicted"/>
<dbReference type="Proteomes" id="UP001165064">
    <property type="component" value="Unassembled WGS sequence"/>
</dbReference>
<name>A0ACB5UDH2_AMBMO</name>
<sequence>MGYGAKALQLLGDYFEGKFANIDENSTWSNDDKYALKKLSDEDLENATLKDKIEPRKEDKLPPLFINLSHKAPYYLDYLGVSYGLTPQLFKFWKKSEFVPVYLRQTSNDLTGEHTCVMLKVLPNRNEDWLKSFSADFHKRFMNLLSYNFSKFPSVQSLTLMDAVEKYTEKIGVIFKKLD</sequence>
<dbReference type="EMBL" id="BSXS01017047">
    <property type="protein sequence ID" value="GMF08508.1"/>
    <property type="molecule type" value="Genomic_DNA"/>
</dbReference>
<organism evidence="1 2">
    <name type="scientific">Ambrosiozyma monospora</name>
    <name type="common">Yeast</name>
    <name type="synonym">Endomycopsis monosporus</name>
    <dbReference type="NCBI Taxonomy" id="43982"/>
    <lineage>
        <taxon>Eukaryota</taxon>
        <taxon>Fungi</taxon>
        <taxon>Dikarya</taxon>
        <taxon>Ascomycota</taxon>
        <taxon>Saccharomycotina</taxon>
        <taxon>Pichiomycetes</taxon>
        <taxon>Pichiales</taxon>
        <taxon>Pichiaceae</taxon>
        <taxon>Ambrosiozyma</taxon>
    </lineage>
</organism>
<comment type="caution">
    <text evidence="1">The sequence shown here is derived from an EMBL/GenBank/DDBJ whole genome shotgun (WGS) entry which is preliminary data.</text>
</comment>
<evidence type="ECO:0000313" key="2">
    <source>
        <dbReference type="Proteomes" id="UP001165064"/>
    </source>
</evidence>
<evidence type="ECO:0000313" key="1">
    <source>
        <dbReference type="EMBL" id="GMF08508.1"/>
    </source>
</evidence>
<keyword evidence="2" id="KW-1185">Reference proteome</keyword>
<protein>
    <submittedName>
        <fullName evidence="1">Unnamed protein product</fullName>
    </submittedName>
</protein>
<reference evidence="1" key="1">
    <citation type="submission" date="2023-04" db="EMBL/GenBank/DDBJ databases">
        <title>Ambrosiozyma monospora NBRC 10751.</title>
        <authorList>
            <person name="Ichikawa N."/>
            <person name="Sato H."/>
            <person name="Tonouchi N."/>
        </authorList>
    </citation>
    <scope>NUCLEOTIDE SEQUENCE</scope>
    <source>
        <strain evidence="1">NBRC 10751</strain>
    </source>
</reference>
<gene>
    <name evidence="1" type="ORF">Amon02_001328100</name>
</gene>